<dbReference type="PANTHER" id="PTHR22835:SF517">
    <property type="entry name" value="GDSL-LIKE LIPASE_ACYLHYDROLASE FAMILY PROTEIN, EXPRESSED"/>
    <property type="match status" value="1"/>
</dbReference>
<proteinExistence type="inferred from homology"/>
<evidence type="ECO:0000256" key="3">
    <source>
        <dbReference type="ARBA" id="ARBA00022801"/>
    </source>
</evidence>
<organism evidence="6 7">
    <name type="scientific">Saponaria officinalis</name>
    <name type="common">Common soapwort</name>
    <name type="synonym">Lychnis saponaria</name>
    <dbReference type="NCBI Taxonomy" id="3572"/>
    <lineage>
        <taxon>Eukaryota</taxon>
        <taxon>Viridiplantae</taxon>
        <taxon>Streptophyta</taxon>
        <taxon>Embryophyta</taxon>
        <taxon>Tracheophyta</taxon>
        <taxon>Spermatophyta</taxon>
        <taxon>Magnoliopsida</taxon>
        <taxon>eudicotyledons</taxon>
        <taxon>Gunneridae</taxon>
        <taxon>Pentapetalae</taxon>
        <taxon>Caryophyllales</taxon>
        <taxon>Caryophyllaceae</taxon>
        <taxon>Caryophylleae</taxon>
        <taxon>Saponaria</taxon>
    </lineage>
</organism>
<keyword evidence="7" id="KW-1185">Reference proteome</keyword>
<accession>A0AAW1H4Y7</accession>
<comment type="caution">
    <text evidence="6">The sequence shown here is derived from an EMBL/GenBank/DDBJ whole genome shotgun (WGS) entry which is preliminary data.</text>
</comment>
<dbReference type="Gene3D" id="3.40.50.1110">
    <property type="entry name" value="SGNH hydrolase"/>
    <property type="match status" value="1"/>
</dbReference>
<keyword evidence="2 5" id="KW-0732">Signal</keyword>
<dbReference type="InterPro" id="IPR036514">
    <property type="entry name" value="SGNH_hydro_sf"/>
</dbReference>
<keyword evidence="3" id="KW-0378">Hydrolase</keyword>
<keyword evidence="4" id="KW-0325">Glycoprotein</keyword>
<dbReference type="CDD" id="cd01837">
    <property type="entry name" value="SGNH_plant_lipase_like"/>
    <property type="match status" value="1"/>
</dbReference>
<dbReference type="AlphaFoldDB" id="A0AAW1H4Y7"/>
<dbReference type="Proteomes" id="UP001443914">
    <property type="component" value="Unassembled WGS sequence"/>
</dbReference>
<dbReference type="Pfam" id="PF00657">
    <property type="entry name" value="Lipase_GDSL"/>
    <property type="match status" value="1"/>
</dbReference>
<sequence length="389" mass="43188">MANNQTLCIYILFVSIFSFNFVSSSTNIAPNPNSTTSIILNKISQYLTFDYIFQFGDSLNDVGNLRKFPVGPNNVCGGPPYGVSINKSTGRCSDGLLIIDYIAKFFHLSSPGAYLASEEDFSHGANFAVAGATALDADDLRKRGIISPITNASLSIELEGFRNHLNKTCGKIDELGCKKVLNNSLILLGEIGGNDVNFALFGNKTIAESRGMLIEIARTVTKAAEEIITMGATRIVIPGNFATGCLPIYLTLFETEDKSKYDEWNCVKYLNKFTQLQNEYLLQAIQKLQNLYPNVAIVYADYYSAFQWLLQNAASLGFKEEEIHKSCCGIVDGKYNYNQHLRCGMPGVPVCKNPQQRISFDGIHLTERAYFYMTRWLLRSIVPGILKLA</sequence>
<evidence type="ECO:0000256" key="4">
    <source>
        <dbReference type="ARBA" id="ARBA00023180"/>
    </source>
</evidence>
<evidence type="ECO:0000313" key="6">
    <source>
        <dbReference type="EMBL" id="KAK9671669.1"/>
    </source>
</evidence>
<name>A0AAW1H4Y7_SAPOF</name>
<evidence type="ECO:0000256" key="5">
    <source>
        <dbReference type="SAM" id="SignalP"/>
    </source>
</evidence>
<protein>
    <submittedName>
        <fullName evidence="6">Uncharacterized protein</fullName>
    </submittedName>
</protein>
<dbReference type="GO" id="GO:0016788">
    <property type="term" value="F:hydrolase activity, acting on ester bonds"/>
    <property type="evidence" value="ECO:0007669"/>
    <property type="project" value="InterPro"/>
</dbReference>
<dbReference type="PANTHER" id="PTHR22835">
    <property type="entry name" value="ZINC FINGER FYVE DOMAIN CONTAINING PROTEIN"/>
    <property type="match status" value="1"/>
</dbReference>
<evidence type="ECO:0000256" key="2">
    <source>
        <dbReference type="ARBA" id="ARBA00022729"/>
    </source>
</evidence>
<dbReference type="EMBL" id="JBDFQZ010000012">
    <property type="protein sequence ID" value="KAK9671669.1"/>
    <property type="molecule type" value="Genomic_DNA"/>
</dbReference>
<feature type="signal peptide" evidence="5">
    <location>
        <begin position="1"/>
        <end position="24"/>
    </location>
</feature>
<evidence type="ECO:0000256" key="1">
    <source>
        <dbReference type="ARBA" id="ARBA00008668"/>
    </source>
</evidence>
<reference evidence="6" key="1">
    <citation type="submission" date="2024-03" db="EMBL/GenBank/DDBJ databases">
        <title>WGS assembly of Saponaria officinalis var. Norfolk2.</title>
        <authorList>
            <person name="Jenkins J."/>
            <person name="Shu S."/>
            <person name="Grimwood J."/>
            <person name="Barry K."/>
            <person name="Goodstein D."/>
            <person name="Schmutz J."/>
            <person name="Leebens-Mack J."/>
            <person name="Osbourn A."/>
        </authorList>
    </citation>
    <scope>NUCLEOTIDE SEQUENCE [LARGE SCALE GENOMIC DNA]</scope>
    <source>
        <strain evidence="6">JIC</strain>
    </source>
</reference>
<comment type="similarity">
    <text evidence="1">Belongs to the 'GDSL' lipolytic enzyme family.</text>
</comment>
<dbReference type="InterPro" id="IPR035669">
    <property type="entry name" value="SGNH_plant_lipase-like"/>
</dbReference>
<dbReference type="SUPFAM" id="SSF52266">
    <property type="entry name" value="SGNH hydrolase"/>
    <property type="match status" value="1"/>
</dbReference>
<evidence type="ECO:0000313" key="7">
    <source>
        <dbReference type="Proteomes" id="UP001443914"/>
    </source>
</evidence>
<feature type="chain" id="PRO_5043676798" evidence="5">
    <location>
        <begin position="25"/>
        <end position="389"/>
    </location>
</feature>
<gene>
    <name evidence="6" type="ORF">RND81_12G046900</name>
</gene>
<dbReference type="InterPro" id="IPR001087">
    <property type="entry name" value="GDSL"/>
</dbReference>